<name>A0A3N5CT39_9SPHN</name>
<protein>
    <submittedName>
        <fullName evidence="2">Glutaminyl-peptide cyclotransferase</fullName>
    </submittedName>
</protein>
<proteinExistence type="predicted"/>
<dbReference type="InterPro" id="IPR007788">
    <property type="entry name" value="QCT"/>
</dbReference>
<dbReference type="RefSeq" id="WP_123881766.1">
    <property type="nucleotide sequence ID" value="NZ_RPFZ01000001.1"/>
</dbReference>
<keyword evidence="2" id="KW-0808">Transferase</keyword>
<reference evidence="2 3" key="1">
    <citation type="submission" date="2018-11" db="EMBL/GenBank/DDBJ databases">
        <title>Erythrobacter spongiae sp. nov., isolated from a marine sponge.</title>
        <authorList>
            <person name="Zhuang L."/>
            <person name="Luo L."/>
        </authorList>
    </citation>
    <scope>NUCLEOTIDE SEQUENCE [LARGE SCALE GENOMIC DNA]</scope>
    <source>
        <strain evidence="2 3">HN-E23</strain>
    </source>
</reference>
<dbReference type="AlphaFoldDB" id="A0A3N5CT39"/>
<accession>A0A3N5CT39</accession>
<dbReference type="PANTHER" id="PTHR31270">
    <property type="entry name" value="GLUTAMINYL-PEPTIDE CYCLOTRANSFERASE"/>
    <property type="match status" value="1"/>
</dbReference>
<organism evidence="2 3">
    <name type="scientific">Aurantiacibacter spongiae</name>
    <dbReference type="NCBI Taxonomy" id="2488860"/>
    <lineage>
        <taxon>Bacteria</taxon>
        <taxon>Pseudomonadati</taxon>
        <taxon>Pseudomonadota</taxon>
        <taxon>Alphaproteobacteria</taxon>
        <taxon>Sphingomonadales</taxon>
        <taxon>Erythrobacteraceae</taxon>
        <taxon>Aurantiacibacter</taxon>
    </lineage>
</organism>
<evidence type="ECO:0000313" key="3">
    <source>
        <dbReference type="Proteomes" id="UP000275232"/>
    </source>
</evidence>
<gene>
    <name evidence="2" type="ORF">EG799_12450</name>
</gene>
<dbReference type="Proteomes" id="UP000275232">
    <property type="component" value="Unassembled WGS sequence"/>
</dbReference>
<evidence type="ECO:0000256" key="1">
    <source>
        <dbReference type="SAM" id="SignalP"/>
    </source>
</evidence>
<dbReference type="SUPFAM" id="SSF63825">
    <property type="entry name" value="YWTD domain"/>
    <property type="match status" value="1"/>
</dbReference>
<dbReference type="EMBL" id="RPFZ01000001">
    <property type="protein sequence ID" value="RPF72344.1"/>
    <property type="molecule type" value="Genomic_DNA"/>
</dbReference>
<keyword evidence="1" id="KW-0732">Signal</keyword>
<sequence length="269" mass="29458">MNRLLPLALLLPLAAALPLAAQETAPPVAAAAPAEPTFYDFEIVARYPHDPDAYTQGLLWHDGALYESTGREGQSEIRRVDLATGEIEARRAIPPGEFGEGLALWNDTLVSLTWMDGTVHRWDRETLAPLSSDAYNYEGWGLTTDGESLIASDGSPTLRFLDPETGTLRRKIDVTIRGTPLGRLNELEMMDGRVFANVWHTGFIVGIDPGTGVVDRVLDLRPLAEANPNADREGVLNGIAYDPAGDRLFVTGKLWSNLYEIRVTPRPSP</sequence>
<feature type="signal peptide" evidence="1">
    <location>
        <begin position="1"/>
        <end position="21"/>
    </location>
</feature>
<dbReference type="GO" id="GO:0016603">
    <property type="term" value="F:glutaminyl-peptide cyclotransferase activity"/>
    <property type="evidence" value="ECO:0007669"/>
    <property type="project" value="InterPro"/>
</dbReference>
<feature type="chain" id="PRO_5017959256" evidence="1">
    <location>
        <begin position="22"/>
        <end position="269"/>
    </location>
</feature>
<dbReference type="PANTHER" id="PTHR31270:SF1">
    <property type="entry name" value="GLUTAMINYL-PEPTIDE CYCLOTRANSFERASE"/>
    <property type="match status" value="1"/>
</dbReference>
<dbReference type="OrthoDB" id="9783700at2"/>
<evidence type="ECO:0000313" key="2">
    <source>
        <dbReference type="EMBL" id="RPF72344.1"/>
    </source>
</evidence>
<dbReference type="Pfam" id="PF05096">
    <property type="entry name" value="Glu_cyclase_2"/>
    <property type="match status" value="1"/>
</dbReference>
<dbReference type="InterPro" id="IPR015943">
    <property type="entry name" value="WD40/YVTN_repeat-like_dom_sf"/>
</dbReference>
<comment type="caution">
    <text evidence="2">The sequence shown here is derived from an EMBL/GenBank/DDBJ whole genome shotgun (WGS) entry which is preliminary data.</text>
</comment>
<dbReference type="Gene3D" id="2.130.10.10">
    <property type="entry name" value="YVTN repeat-like/Quinoprotein amine dehydrogenase"/>
    <property type="match status" value="1"/>
</dbReference>
<keyword evidence="3" id="KW-1185">Reference proteome</keyword>